<evidence type="ECO:0000313" key="3">
    <source>
        <dbReference type="Proteomes" id="UP001144397"/>
    </source>
</evidence>
<dbReference type="EMBL" id="JAVDPY010000001">
    <property type="protein sequence ID" value="MDR6332386.1"/>
    <property type="molecule type" value="Genomic_DNA"/>
</dbReference>
<protein>
    <submittedName>
        <fullName evidence="1">Uncharacterized protein</fullName>
    </submittedName>
</protein>
<evidence type="ECO:0000313" key="2">
    <source>
        <dbReference type="EMBL" id="MDR6332386.1"/>
    </source>
</evidence>
<dbReference type="EMBL" id="BSDO01000002">
    <property type="protein sequence ID" value="GLI21863.1"/>
    <property type="molecule type" value="Genomic_DNA"/>
</dbReference>
<dbReference type="Proteomes" id="UP001245370">
    <property type="component" value="Unassembled WGS sequence"/>
</dbReference>
<dbReference type="RefSeq" id="WP_281806777.1">
    <property type="nucleotide sequence ID" value="NZ_BSDO01000002.1"/>
</dbReference>
<reference evidence="1" key="1">
    <citation type="submission" date="2022-12" db="EMBL/GenBank/DDBJ databases">
        <title>Reference genome sequencing for broad-spectrum identification of bacterial and archaeal isolates by mass spectrometry.</title>
        <authorList>
            <person name="Sekiguchi Y."/>
            <person name="Tourlousse D.M."/>
        </authorList>
    </citation>
    <scope>NUCLEOTIDE SEQUENCE</scope>
    <source>
        <strain evidence="1">301</strain>
    </source>
</reference>
<evidence type="ECO:0000313" key="4">
    <source>
        <dbReference type="Proteomes" id="UP001245370"/>
    </source>
</evidence>
<evidence type="ECO:0000313" key="1">
    <source>
        <dbReference type="EMBL" id="GLI21863.1"/>
    </source>
</evidence>
<gene>
    <name evidence="2" type="ORF">GGQ86_000833</name>
    <name evidence="1" type="ORF">XFLAVUS301_15370</name>
</gene>
<dbReference type="GeneID" id="95762331"/>
<proteinExistence type="predicted"/>
<reference evidence="2 4" key="2">
    <citation type="submission" date="2023-07" db="EMBL/GenBank/DDBJ databases">
        <title>Genomic Encyclopedia of Type Strains, Phase IV (KMG-IV): sequencing the most valuable type-strain genomes for metagenomic binning, comparative biology and taxonomic classification.</title>
        <authorList>
            <person name="Goeker M."/>
        </authorList>
    </citation>
    <scope>NUCLEOTIDE SEQUENCE [LARGE SCALE GENOMIC DNA]</scope>
    <source>
        <strain evidence="2 4">DSM 338</strain>
    </source>
</reference>
<sequence length="135" mass="15197">MSNPHSEAELRAARRWAELNPGFIAANVYEGVRYGNHAAEVALVGAYRSHLPTDRDEARAAAPLPVHRCEDRDCGLFGQPTYRSCRCHKTREQMLVEQRDELFEALSGLVHATMFKDHPAESQRALDILAKVEAR</sequence>
<organism evidence="1 3">
    <name type="scientific">Xanthobacter flavus</name>
    <dbReference type="NCBI Taxonomy" id="281"/>
    <lineage>
        <taxon>Bacteria</taxon>
        <taxon>Pseudomonadati</taxon>
        <taxon>Pseudomonadota</taxon>
        <taxon>Alphaproteobacteria</taxon>
        <taxon>Hyphomicrobiales</taxon>
        <taxon>Xanthobacteraceae</taxon>
        <taxon>Xanthobacter</taxon>
    </lineage>
</organism>
<dbReference type="AlphaFoldDB" id="A0A9W6CQ42"/>
<keyword evidence="4" id="KW-1185">Reference proteome</keyword>
<accession>A0A9W6CQ42</accession>
<comment type="caution">
    <text evidence="1">The sequence shown here is derived from an EMBL/GenBank/DDBJ whole genome shotgun (WGS) entry which is preliminary data.</text>
</comment>
<name>A0A9W6CQ42_XANFL</name>
<dbReference type="Proteomes" id="UP001144397">
    <property type="component" value="Unassembled WGS sequence"/>
</dbReference>